<dbReference type="PRINTS" id="PR00599">
    <property type="entry name" value="MAPEPTIDASE"/>
</dbReference>
<keyword evidence="4 6" id="KW-0479">Metal-binding</keyword>
<evidence type="ECO:0000313" key="9">
    <source>
        <dbReference type="EMBL" id="OGF20430.1"/>
    </source>
</evidence>
<dbReference type="InterPro" id="IPR001714">
    <property type="entry name" value="Pept_M24_MAP"/>
</dbReference>
<comment type="caution">
    <text evidence="9">The sequence shown here is derived from an EMBL/GenBank/DDBJ whole genome shotgun (WGS) entry which is preliminary data.</text>
</comment>
<comment type="similarity">
    <text evidence="6">Belongs to the peptidase M24A family. Methionine aminopeptidase type 1 subfamily.</text>
</comment>
<comment type="subunit">
    <text evidence="6">Monomer.</text>
</comment>
<evidence type="ECO:0000256" key="7">
    <source>
        <dbReference type="RuleBase" id="RU003653"/>
    </source>
</evidence>
<dbReference type="CDD" id="cd01086">
    <property type="entry name" value="MetAP1"/>
    <property type="match status" value="1"/>
</dbReference>
<comment type="function">
    <text evidence="1 6">Removes the N-terminal methionine from nascent proteins. The N-terminal methionine is often cleaved when the second residue in the primary sequence is small and uncharged (Met-Ala-, Cys, Gly, Pro, Ser, Thr, or Val). Requires deformylation of the N(alpha)-formylated initiator methionine before it can be hydrolyzed.</text>
</comment>
<dbReference type="GO" id="GO:0006508">
    <property type="term" value="P:proteolysis"/>
    <property type="evidence" value="ECO:0007669"/>
    <property type="project" value="UniProtKB-KW"/>
</dbReference>
<evidence type="ECO:0000259" key="8">
    <source>
        <dbReference type="Pfam" id="PF00557"/>
    </source>
</evidence>
<organism evidence="9 10">
    <name type="scientific">Candidatus Falkowbacteria bacterium RBG_13_39_14</name>
    <dbReference type="NCBI Taxonomy" id="1797985"/>
    <lineage>
        <taxon>Bacteria</taxon>
        <taxon>Candidatus Falkowiibacteriota</taxon>
    </lineage>
</organism>
<reference evidence="9 10" key="1">
    <citation type="journal article" date="2016" name="Nat. Commun.">
        <title>Thousands of microbial genomes shed light on interconnected biogeochemical processes in an aquifer system.</title>
        <authorList>
            <person name="Anantharaman K."/>
            <person name="Brown C.T."/>
            <person name="Hug L.A."/>
            <person name="Sharon I."/>
            <person name="Castelle C.J."/>
            <person name="Probst A.J."/>
            <person name="Thomas B.C."/>
            <person name="Singh A."/>
            <person name="Wilkins M.J."/>
            <person name="Karaoz U."/>
            <person name="Brodie E.L."/>
            <person name="Williams K.H."/>
            <person name="Hubbard S.S."/>
            <person name="Banfield J.F."/>
        </authorList>
    </citation>
    <scope>NUCLEOTIDE SEQUENCE [LARGE SCALE GENOMIC DNA]</scope>
</reference>
<dbReference type="GO" id="GO:0004239">
    <property type="term" value="F:initiator methionyl aminopeptidase activity"/>
    <property type="evidence" value="ECO:0007669"/>
    <property type="project" value="UniProtKB-UniRule"/>
</dbReference>
<dbReference type="HAMAP" id="MF_01974">
    <property type="entry name" value="MetAP_1"/>
    <property type="match status" value="1"/>
</dbReference>
<dbReference type="STRING" id="1797985.A2Y83_04745"/>
<evidence type="ECO:0000313" key="10">
    <source>
        <dbReference type="Proteomes" id="UP000178323"/>
    </source>
</evidence>
<proteinExistence type="inferred from homology"/>
<evidence type="ECO:0000256" key="3">
    <source>
        <dbReference type="ARBA" id="ARBA00022670"/>
    </source>
</evidence>
<keyword evidence="3 6" id="KW-0645">Protease</keyword>
<feature type="binding site" evidence="6">
    <location>
        <position position="112"/>
    </location>
    <ligand>
        <name>a divalent metal cation</name>
        <dbReference type="ChEBI" id="CHEBI:60240"/>
        <label>2</label>
        <note>catalytic</note>
    </ligand>
</feature>
<feature type="binding site" evidence="6">
    <location>
        <position position="83"/>
    </location>
    <ligand>
        <name>substrate</name>
    </ligand>
</feature>
<evidence type="ECO:0000256" key="2">
    <source>
        <dbReference type="ARBA" id="ARBA00022438"/>
    </source>
</evidence>
<feature type="binding site" evidence="6">
    <location>
        <position position="240"/>
    </location>
    <ligand>
        <name>a divalent metal cation</name>
        <dbReference type="ChEBI" id="CHEBI:60240"/>
        <label>2</label>
        <note>catalytic</note>
    </ligand>
</feature>
<accession>A0A1F5S158</accession>
<keyword evidence="5 6" id="KW-0378">Hydrolase</keyword>
<feature type="binding site" evidence="6">
    <location>
        <position position="101"/>
    </location>
    <ligand>
        <name>a divalent metal cation</name>
        <dbReference type="ChEBI" id="CHEBI:60240"/>
        <label>1</label>
    </ligand>
</feature>
<evidence type="ECO:0000256" key="6">
    <source>
        <dbReference type="HAMAP-Rule" id="MF_01974"/>
    </source>
</evidence>
<dbReference type="InterPro" id="IPR036005">
    <property type="entry name" value="Creatinase/aminopeptidase-like"/>
</dbReference>
<dbReference type="EMBL" id="MFFS01000084">
    <property type="protein sequence ID" value="OGF20430.1"/>
    <property type="molecule type" value="Genomic_DNA"/>
</dbReference>
<feature type="binding site" evidence="6">
    <location>
        <position position="175"/>
    </location>
    <ligand>
        <name>a divalent metal cation</name>
        <dbReference type="ChEBI" id="CHEBI:60240"/>
        <label>2</label>
        <note>catalytic</note>
    </ligand>
</feature>
<dbReference type="Gene3D" id="3.90.230.10">
    <property type="entry name" value="Creatinase/methionine aminopeptidase superfamily"/>
    <property type="match status" value="1"/>
</dbReference>
<feature type="binding site" evidence="6">
    <location>
        <position position="182"/>
    </location>
    <ligand>
        <name>substrate</name>
    </ligand>
</feature>
<comment type="cofactor">
    <cofactor evidence="6">
        <name>Co(2+)</name>
        <dbReference type="ChEBI" id="CHEBI:48828"/>
    </cofactor>
    <cofactor evidence="6">
        <name>Zn(2+)</name>
        <dbReference type="ChEBI" id="CHEBI:29105"/>
    </cofactor>
    <cofactor evidence="6">
        <name>Mn(2+)</name>
        <dbReference type="ChEBI" id="CHEBI:29035"/>
    </cofactor>
    <cofactor evidence="6">
        <name>Fe(2+)</name>
        <dbReference type="ChEBI" id="CHEBI:29033"/>
    </cofactor>
    <text evidence="6">Binds 2 divalent metal cations per subunit. Has a high-affinity and a low affinity metal-binding site. The true nature of the physiological cofactor is under debate. The enzyme is active with cobalt, zinc, manganese or divalent iron ions. Most likely, methionine aminopeptidases function as mononuclear Fe(2+)-metalloproteases under physiological conditions, and the catalytically relevant metal-binding site has been assigned to the histidine-containing high-affinity site.</text>
</comment>
<dbReference type="Proteomes" id="UP000178323">
    <property type="component" value="Unassembled WGS sequence"/>
</dbReference>
<dbReference type="NCBIfam" id="TIGR00500">
    <property type="entry name" value="met_pdase_I"/>
    <property type="match status" value="1"/>
</dbReference>
<sequence length="255" mass="27876">MIYIKTPQEIEIMAEGGHILSLILDEIEKNVKSGATTGELEDMAINLIKARRGTPSFKNYKGRPEDPAFPTALCTSINEEVVHAPAKPSRRLISGDIIGIDAGMGYKGYFTDMARTIAVGKIGKDADRLMKITKKSLEMGIKQAKAGNYIDDISRAVQNFVEKNGYSIVRALVGHGVGKFVHEPPAVPNFSGPNLKRIRLEEGMTIAIEPMVCQGDYHVDTLDDGWTVVTKDGKLAAHFEHTVAVTKRGGRILTK</sequence>
<dbReference type="GO" id="GO:0046872">
    <property type="term" value="F:metal ion binding"/>
    <property type="evidence" value="ECO:0007669"/>
    <property type="project" value="UniProtKB-UniRule"/>
</dbReference>
<name>A0A1F5S158_9BACT</name>
<dbReference type="PANTHER" id="PTHR43330">
    <property type="entry name" value="METHIONINE AMINOPEPTIDASE"/>
    <property type="match status" value="1"/>
</dbReference>
<evidence type="ECO:0000256" key="1">
    <source>
        <dbReference type="ARBA" id="ARBA00002521"/>
    </source>
</evidence>
<protein>
    <recommendedName>
        <fullName evidence="6 7">Methionine aminopeptidase</fullName>
        <shortName evidence="6">MAP</shortName>
        <shortName evidence="6">MetAP</shortName>
        <ecNumber evidence="6 7">3.4.11.18</ecNumber>
    </recommendedName>
    <alternativeName>
        <fullName evidence="6">Peptidase M</fullName>
    </alternativeName>
</protein>
<dbReference type="InterPro" id="IPR000994">
    <property type="entry name" value="Pept_M24"/>
</dbReference>
<dbReference type="SUPFAM" id="SSF55920">
    <property type="entry name" value="Creatinase/aminopeptidase"/>
    <property type="match status" value="1"/>
</dbReference>
<gene>
    <name evidence="6" type="primary">map</name>
    <name evidence="9" type="ORF">A2Y83_04745</name>
</gene>
<feature type="binding site" evidence="6">
    <location>
        <position position="209"/>
    </location>
    <ligand>
        <name>a divalent metal cation</name>
        <dbReference type="ChEBI" id="CHEBI:60240"/>
        <label>2</label>
        <note>catalytic</note>
    </ligand>
</feature>
<evidence type="ECO:0000256" key="5">
    <source>
        <dbReference type="ARBA" id="ARBA00022801"/>
    </source>
</evidence>
<dbReference type="GO" id="GO:0005829">
    <property type="term" value="C:cytosol"/>
    <property type="evidence" value="ECO:0007669"/>
    <property type="project" value="TreeGrafter"/>
</dbReference>
<dbReference type="GO" id="GO:0070006">
    <property type="term" value="F:metalloaminopeptidase activity"/>
    <property type="evidence" value="ECO:0007669"/>
    <property type="project" value="UniProtKB-UniRule"/>
</dbReference>
<dbReference type="Pfam" id="PF00557">
    <property type="entry name" value="Peptidase_M24"/>
    <property type="match status" value="1"/>
</dbReference>
<evidence type="ECO:0000256" key="4">
    <source>
        <dbReference type="ARBA" id="ARBA00022723"/>
    </source>
</evidence>
<dbReference type="PANTHER" id="PTHR43330:SF27">
    <property type="entry name" value="METHIONINE AMINOPEPTIDASE"/>
    <property type="match status" value="1"/>
</dbReference>
<comment type="catalytic activity">
    <reaction evidence="6 7">
        <text>Release of N-terminal amino acids, preferentially methionine, from peptides and arylamides.</text>
        <dbReference type="EC" id="3.4.11.18"/>
    </reaction>
</comment>
<feature type="binding site" evidence="6">
    <location>
        <position position="112"/>
    </location>
    <ligand>
        <name>a divalent metal cation</name>
        <dbReference type="ChEBI" id="CHEBI:60240"/>
        <label>1</label>
    </ligand>
</feature>
<dbReference type="AlphaFoldDB" id="A0A1F5S158"/>
<dbReference type="InterPro" id="IPR002467">
    <property type="entry name" value="Pept_M24A_MAP1"/>
</dbReference>
<keyword evidence="2 6" id="KW-0031">Aminopeptidase</keyword>
<feature type="binding site" evidence="6">
    <location>
        <position position="240"/>
    </location>
    <ligand>
        <name>a divalent metal cation</name>
        <dbReference type="ChEBI" id="CHEBI:60240"/>
        <label>1</label>
    </ligand>
</feature>
<dbReference type="EC" id="3.4.11.18" evidence="6 7"/>
<feature type="domain" description="Peptidase M24" evidence="8">
    <location>
        <begin position="12"/>
        <end position="247"/>
    </location>
</feature>